<gene>
    <name evidence="1" type="ORF">BIFPSEUDO_02871</name>
</gene>
<dbReference type="Proteomes" id="UP000003875">
    <property type="component" value="Unassembled WGS sequence"/>
</dbReference>
<proteinExistence type="predicted"/>
<accession>C0BR64</accession>
<evidence type="ECO:0000313" key="2">
    <source>
        <dbReference type="Proteomes" id="UP000003875"/>
    </source>
</evidence>
<sequence length="112" mass="12789">MILAIVKQQLRQIRNISRFRFAIAGLLSIITKYKNNLKSRAHKECMAKIGRYVERALDRLTVTTMLLCRDSALKVLARKARSAGLPFCLPVLREFFGKTTDADYRRCVDNGA</sequence>
<reference evidence="1 2" key="2">
    <citation type="submission" date="2009-02" db="EMBL/GenBank/DDBJ databases">
        <authorList>
            <person name="Fulton L."/>
            <person name="Clifton S."/>
            <person name="Fulton B."/>
            <person name="Xu J."/>
            <person name="Minx P."/>
            <person name="Pepin K.H."/>
            <person name="Johnson M."/>
            <person name="Bhonagiri V."/>
            <person name="Nash W.E."/>
            <person name="Mardis E.R."/>
            <person name="Wilson R.K."/>
        </authorList>
    </citation>
    <scope>NUCLEOTIDE SEQUENCE [LARGE SCALE GENOMIC DNA]</scope>
    <source>
        <strain evidence="1 2">DSM 20438</strain>
    </source>
</reference>
<reference evidence="1 2" key="1">
    <citation type="submission" date="2009-02" db="EMBL/GenBank/DDBJ databases">
        <title>Draft genome sequence of Bifidobacterium pseudocatenulatum (DSM 20438).</title>
        <authorList>
            <person name="Sudarsanam P."/>
            <person name="Ley R."/>
            <person name="Guruge J."/>
            <person name="Turnbaugh P.J."/>
            <person name="Mahowald M."/>
            <person name="Liep D."/>
            <person name="Gordon J."/>
        </authorList>
    </citation>
    <scope>NUCLEOTIDE SEQUENCE [LARGE SCALE GENOMIC DNA]</scope>
    <source>
        <strain evidence="1 2">DSM 20438</strain>
    </source>
</reference>
<comment type="caution">
    <text evidence="1">The sequence shown here is derived from an EMBL/GenBank/DDBJ whole genome shotgun (WGS) entry which is preliminary data.</text>
</comment>
<evidence type="ECO:0000313" key="1">
    <source>
        <dbReference type="EMBL" id="EEG71977.1"/>
    </source>
</evidence>
<protein>
    <submittedName>
        <fullName evidence="1">Uncharacterized protein</fullName>
    </submittedName>
</protein>
<dbReference type="EMBL" id="ABXX02000001">
    <property type="protein sequence ID" value="EEG71977.1"/>
    <property type="molecule type" value="Genomic_DNA"/>
</dbReference>
<organism evidence="1 2">
    <name type="scientific">Bifidobacterium pseudocatenulatum DSM 20438 = JCM 1200 = LMG 10505</name>
    <dbReference type="NCBI Taxonomy" id="547043"/>
    <lineage>
        <taxon>Bacteria</taxon>
        <taxon>Bacillati</taxon>
        <taxon>Actinomycetota</taxon>
        <taxon>Actinomycetes</taxon>
        <taxon>Bifidobacteriales</taxon>
        <taxon>Bifidobacteriaceae</taxon>
        <taxon>Bifidobacterium</taxon>
    </lineage>
</organism>
<dbReference type="AlphaFoldDB" id="C0BR64"/>
<name>C0BR64_BIFPS</name>